<evidence type="ECO:0000313" key="2">
    <source>
        <dbReference type="Proteomes" id="UP000827976"/>
    </source>
</evidence>
<gene>
    <name evidence="1" type="ORF">IHE45_09G016800</name>
</gene>
<organism evidence="1 2">
    <name type="scientific">Dioscorea alata</name>
    <name type="common">Purple yam</name>
    <dbReference type="NCBI Taxonomy" id="55571"/>
    <lineage>
        <taxon>Eukaryota</taxon>
        <taxon>Viridiplantae</taxon>
        <taxon>Streptophyta</taxon>
        <taxon>Embryophyta</taxon>
        <taxon>Tracheophyta</taxon>
        <taxon>Spermatophyta</taxon>
        <taxon>Magnoliopsida</taxon>
        <taxon>Liliopsida</taxon>
        <taxon>Dioscoreales</taxon>
        <taxon>Dioscoreaceae</taxon>
        <taxon>Dioscorea</taxon>
    </lineage>
</organism>
<dbReference type="Proteomes" id="UP000827976">
    <property type="component" value="Chromosome 9"/>
</dbReference>
<dbReference type="EMBL" id="CM037019">
    <property type="protein sequence ID" value="KAH7671877.1"/>
    <property type="molecule type" value="Genomic_DNA"/>
</dbReference>
<proteinExistence type="predicted"/>
<keyword evidence="1" id="KW-0378">Hydrolase</keyword>
<protein>
    <submittedName>
        <fullName evidence="1">Endoribonuclease Dicer protein</fullName>
        <ecNumber evidence="1">3.1.26.3</ecNumber>
    </submittedName>
</protein>
<comment type="caution">
    <text evidence="1">The sequence shown here is derived from an EMBL/GenBank/DDBJ whole genome shotgun (WGS) entry which is preliminary data.</text>
</comment>
<evidence type="ECO:0000313" key="1">
    <source>
        <dbReference type="EMBL" id="KAH7671877.1"/>
    </source>
</evidence>
<name>A0ACB7VDV4_DIOAL</name>
<accession>A0ACB7VDV4</accession>
<dbReference type="EC" id="3.1.26.3" evidence="1"/>
<sequence>MEGSSRSPLKDPRKIARNYQLELCKKAVDENLIVFLRTGGGKTHIAVLLMYELRNEILKPSRSICVFLAPTGALVKQQALVIESSTNFKVSSYFGKCKRLKDHAEWDKEIDQFEVLVMTPQILLHSLQHCFIRMEHIVLLIFDECHHAQAQSRHPYAQIMKEFYKTNTTKVPRIFGMTASPIVGKGGLNQLEYSRRINSLENLLEAKICSVDDNLQLECVAATPDIKIYLYGPVANHSSGFIVTCIQKLEETKDECVLTIRKEQCDDFRELQKQIKNLERIHGNLVFCLENIGLQGASYVTKILLSSDRNDLMQMELDNNDKVGCIVDHYLKKAHSILNVELLHDDPESDLTSLKPLEEPYFSKKLIVLIGMLSTYRLKSDVKCIIFVERVFVARSLAYIIGNLKSLDFWKCAFLVGCRSGLRSMSRKKMNAVVQEFSLGKLNLLVATNVAEEGLDIQTCCLVVRFDLPQTVSSFIQSRGRARMLTSEYVFLLERGNERDEMLVESFSTREDIMKKEVISRTSKESFNDLEEKIYKVYSTGASVSTGCSISLLHHYCAKLPRDMYFTPQPKFFYLEDLDGTTCRVILPPNAPFRQVVSSPCSSKDEAKRVASLQACITLHERGALSDYLLPDHGKGTKKANASECEDNEDDHLSEELHEMLVPSVLKEPWSDSEAHVPLHFYEIKFIPIPEDRVYRKFGLVVKCPLPKEAEAMKVDLHLAHGRIVKTSFISSGVLTFSREEITLAQKFQEMFLKVILDRSAFFSDVVLLGNLKSHCSLTFYLLLPVKQCAGGKSVVIDWHTIRCCLSSPAFGCQVNSDRMDYVPIYDTLELLNGPVKKVDVLHSLIFTPHNKQFFFIDGIVDDINADSRRKGSKDISNAQHYKERFGIQLKHPDQPFLKAKQLFALRNLLHNRLQESTVVRETEEHFDVIPPELCCLKIVGFSKDIGSSLSLLPSLMHRLENLLVAVELKNVLSRFFREASEISGDCILEALTTEKCLERLSLERFEVLGDAFLKYAVGRHSFLSFEGLDEGQLTKRRSSIVNNANLYDLAIKNNLQVYICNESFEPSQFFALGRPCMVSCNIDTKSTTCYQRGQEIDVDVAEAHKSKCSKSHRWLHRKTIADVVEALVGAFLVESGFRAATAFLRWLGIQVDFEILDVHRVLRESKVNLPLFGKINVPALEESLGYKFRHKGLLLQAFVHPSYQKHSGGCYQNLEFLGDAVMEYLVTSYLYSVYPDLKPGQLTDLRSITVNNNSLAHIAAQQFFHLYLLKDSCGLTLAINEFVSYVQLSESEQEQLEEPSFPKVLGDIVESSIGAILLDSGFNLELVWKIMLKLLNPILSFSSLKLNPVRELRELCQFKNFELQFPDHEKVKGDYLVRIEIRANGKLLSFTATNHSSKVARRMAAQEALRELKARGYRHKSKSLEEIVQSTHKREAQLIGYDEECMVIDPGDLFEANFTETQLDLDWQEEQEVPPSRDHSHHEQSNLSKWPSGESSAHTDNLQNNSHDPALQQQIHQNMEITFDYMETIGNKSAKSKLYEICAAHYWNRPEFVCCKEEGPSHLRMFTCMVLVKADGIKSVILECESDPKPQKKAAEEHAAQGALWCLNHLGYLPKQ</sequence>
<reference evidence="2" key="1">
    <citation type="journal article" date="2022" name="Nat. Commun.">
        <title>Chromosome evolution and the genetic basis of agronomically important traits in greater yam.</title>
        <authorList>
            <person name="Bredeson J.V."/>
            <person name="Lyons J.B."/>
            <person name="Oniyinde I.O."/>
            <person name="Okereke N.R."/>
            <person name="Kolade O."/>
            <person name="Nnabue I."/>
            <person name="Nwadili C.O."/>
            <person name="Hribova E."/>
            <person name="Parker M."/>
            <person name="Nwogha J."/>
            <person name="Shu S."/>
            <person name="Carlson J."/>
            <person name="Kariba R."/>
            <person name="Muthemba S."/>
            <person name="Knop K."/>
            <person name="Barton G.J."/>
            <person name="Sherwood A.V."/>
            <person name="Lopez-Montes A."/>
            <person name="Asiedu R."/>
            <person name="Jamnadass R."/>
            <person name="Muchugi A."/>
            <person name="Goodstein D."/>
            <person name="Egesi C.N."/>
            <person name="Featherston J."/>
            <person name="Asfaw A."/>
            <person name="Simpson G.G."/>
            <person name="Dolezel J."/>
            <person name="Hendre P.S."/>
            <person name="Van Deynze A."/>
            <person name="Kumar P.L."/>
            <person name="Obidiegwu J.E."/>
            <person name="Bhattacharjee R."/>
            <person name="Rokhsar D.S."/>
        </authorList>
    </citation>
    <scope>NUCLEOTIDE SEQUENCE [LARGE SCALE GENOMIC DNA]</scope>
    <source>
        <strain evidence="2">cv. TDa95/00328</strain>
    </source>
</reference>
<keyword evidence="2" id="KW-1185">Reference proteome</keyword>